<feature type="non-terminal residue" evidence="1">
    <location>
        <position position="96"/>
    </location>
</feature>
<dbReference type="EMBL" id="OZ243562">
    <property type="protein sequence ID" value="CAN0500271.1"/>
    <property type="molecule type" value="Genomic_DNA"/>
</dbReference>
<reference evidence="1" key="1">
    <citation type="submission" date="2025-03" db="EMBL/GenBank/DDBJ databases">
        <authorList>
            <consortium name="ELIXIR-Norway"/>
            <consortium name="Elixir Norway"/>
        </authorList>
    </citation>
    <scope>NUCLEOTIDE SEQUENCE</scope>
</reference>
<protein>
    <submittedName>
        <fullName evidence="1">Uncharacterized protein</fullName>
    </submittedName>
</protein>
<accession>A0ACB1MJK7</accession>
<dbReference type="Proteomes" id="UP001162501">
    <property type="component" value="Chromosome 34"/>
</dbReference>
<organism evidence="1 2">
    <name type="scientific">Rangifer tarandus platyrhynchus</name>
    <name type="common">Svalbard reindeer</name>
    <dbReference type="NCBI Taxonomy" id="3082113"/>
    <lineage>
        <taxon>Eukaryota</taxon>
        <taxon>Metazoa</taxon>
        <taxon>Chordata</taxon>
        <taxon>Craniata</taxon>
        <taxon>Vertebrata</taxon>
        <taxon>Euteleostomi</taxon>
        <taxon>Mammalia</taxon>
        <taxon>Eutheria</taxon>
        <taxon>Laurasiatheria</taxon>
        <taxon>Artiodactyla</taxon>
        <taxon>Ruminantia</taxon>
        <taxon>Pecora</taxon>
        <taxon>Cervidae</taxon>
        <taxon>Odocoileinae</taxon>
        <taxon>Rangifer</taxon>
    </lineage>
</organism>
<gene>
    <name evidence="1" type="ORF">MRATA1EN22A_LOCUS22236</name>
</gene>
<feature type="non-terminal residue" evidence="1">
    <location>
        <position position="1"/>
    </location>
</feature>
<proteinExistence type="predicted"/>
<name>A0ACB1MJK7_RANTA</name>
<sequence length="96" mass="10624">MTQHAGWAERWLCVAPCTGWVHGQPHPARGIWPHTDLNAESLPPQMQPQPGHEERGFPKILGSRTGCARRAAFLCRLGSLPAARAPLVLLSFCSWF</sequence>
<evidence type="ECO:0000313" key="2">
    <source>
        <dbReference type="Proteomes" id="UP001162501"/>
    </source>
</evidence>
<evidence type="ECO:0000313" key="1">
    <source>
        <dbReference type="EMBL" id="CAN0500271.1"/>
    </source>
</evidence>